<dbReference type="Proteomes" id="UP001354931">
    <property type="component" value="Unassembled WGS sequence"/>
</dbReference>
<reference evidence="2 3" key="1">
    <citation type="submission" date="2022-10" db="EMBL/GenBank/DDBJ databases">
        <authorList>
            <person name="Xie J."/>
            <person name="Shen N."/>
        </authorList>
    </citation>
    <scope>NUCLEOTIDE SEQUENCE [LARGE SCALE GENOMIC DNA]</scope>
    <source>
        <strain evidence="2 3">YIM65594</strain>
    </source>
</reference>
<evidence type="ECO:0000313" key="3">
    <source>
        <dbReference type="Proteomes" id="UP001354931"/>
    </source>
</evidence>
<protein>
    <submittedName>
        <fullName evidence="2">STAS domain-containing protein</fullName>
    </submittedName>
</protein>
<comment type="caution">
    <text evidence="2">The sequence shown here is derived from an EMBL/GenBank/DDBJ whole genome shotgun (WGS) entry which is preliminary data.</text>
</comment>
<dbReference type="Pfam" id="PF01740">
    <property type="entry name" value="STAS"/>
    <property type="match status" value="1"/>
</dbReference>
<dbReference type="EMBL" id="JAOZYC010000024">
    <property type="protein sequence ID" value="MEB8336861.1"/>
    <property type="molecule type" value="Genomic_DNA"/>
</dbReference>
<evidence type="ECO:0000259" key="1">
    <source>
        <dbReference type="PROSITE" id="PS50801"/>
    </source>
</evidence>
<accession>A0ABU6EYN9</accession>
<dbReference type="InterPro" id="IPR036513">
    <property type="entry name" value="STAS_dom_sf"/>
</dbReference>
<dbReference type="CDD" id="cd07043">
    <property type="entry name" value="STAS_anti-anti-sigma_factors"/>
    <property type="match status" value="1"/>
</dbReference>
<dbReference type="SUPFAM" id="SSF52091">
    <property type="entry name" value="SpoIIaa-like"/>
    <property type="match status" value="1"/>
</dbReference>
<evidence type="ECO:0000313" key="2">
    <source>
        <dbReference type="EMBL" id="MEB8336861.1"/>
    </source>
</evidence>
<dbReference type="InterPro" id="IPR002645">
    <property type="entry name" value="STAS_dom"/>
</dbReference>
<organism evidence="2 3">
    <name type="scientific">Streptomyces endophyticus</name>
    <dbReference type="NCBI Taxonomy" id="714166"/>
    <lineage>
        <taxon>Bacteria</taxon>
        <taxon>Bacillati</taxon>
        <taxon>Actinomycetota</taxon>
        <taxon>Actinomycetes</taxon>
        <taxon>Kitasatosporales</taxon>
        <taxon>Streptomycetaceae</taxon>
        <taxon>Streptomyces</taxon>
    </lineage>
</organism>
<sequence length="112" mass="12125">MALKRTPITPDYFMTLALDGELDTGSIPAFCELASQVLGEGSRHLIMDLSLVTRCDNGCFFTVLGIREAIHHAGGSLTLANPSRCVQLTLSRSILRDLLPLHDLGLTTNTTL</sequence>
<proteinExistence type="predicted"/>
<dbReference type="RefSeq" id="WP_326014494.1">
    <property type="nucleotide sequence ID" value="NZ_JAOZYC010000024.1"/>
</dbReference>
<gene>
    <name evidence="2" type="ORF">OKJ99_04940</name>
</gene>
<dbReference type="Gene3D" id="3.30.750.24">
    <property type="entry name" value="STAS domain"/>
    <property type="match status" value="1"/>
</dbReference>
<feature type="domain" description="STAS" evidence="1">
    <location>
        <begin position="16"/>
        <end position="112"/>
    </location>
</feature>
<keyword evidence="3" id="KW-1185">Reference proteome</keyword>
<dbReference type="PROSITE" id="PS50801">
    <property type="entry name" value="STAS"/>
    <property type="match status" value="1"/>
</dbReference>
<name>A0ABU6EYN9_9ACTN</name>